<evidence type="ECO:0000256" key="5">
    <source>
        <dbReference type="SAM" id="Phobius"/>
    </source>
</evidence>
<evidence type="ECO:0000313" key="7">
    <source>
        <dbReference type="EMBL" id="MBB5254759.1"/>
    </source>
</evidence>
<keyword evidence="4 5" id="KW-0472">Membrane</keyword>
<evidence type="ECO:0000256" key="2">
    <source>
        <dbReference type="ARBA" id="ARBA00022692"/>
    </source>
</evidence>
<reference evidence="7 8" key="1">
    <citation type="submission" date="2020-08" db="EMBL/GenBank/DDBJ databases">
        <title>Genomic Encyclopedia of Type Strains, Phase IV (KMG-IV): sequencing the most valuable type-strain genomes for metagenomic binning, comparative biology and taxonomic classification.</title>
        <authorList>
            <person name="Goeker M."/>
        </authorList>
    </citation>
    <scope>NUCLEOTIDE SEQUENCE [LARGE SCALE GENOMIC DNA]</scope>
    <source>
        <strain evidence="7 8">DSM 12421</strain>
    </source>
</reference>
<protein>
    <submittedName>
        <fullName evidence="7">ABC-2 type transport system permease protein</fullName>
    </submittedName>
</protein>
<dbReference type="Pfam" id="PF01061">
    <property type="entry name" value="ABC2_membrane"/>
    <property type="match status" value="1"/>
</dbReference>
<feature type="transmembrane region" description="Helical" evidence="5">
    <location>
        <begin position="67"/>
        <end position="86"/>
    </location>
</feature>
<comment type="caution">
    <text evidence="7">The sequence shown here is derived from an EMBL/GenBank/DDBJ whole genome shotgun (WGS) entry which is preliminary data.</text>
</comment>
<organism evidence="7 8">
    <name type="scientific">Sulfurisphaera ohwakuensis</name>
    <dbReference type="NCBI Taxonomy" id="69656"/>
    <lineage>
        <taxon>Archaea</taxon>
        <taxon>Thermoproteota</taxon>
        <taxon>Thermoprotei</taxon>
        <taxon>Sulfolobales</taxon>
        <taxon>Sulfolobaceae</taxon>
        <taxon>Sulfurisphaera</taxon>
    </lineage>
</organism>
<proteinExistence type="predicted"/>
<name>A0A7J9RXH7_SULOH</name>
<feature type="transmembrane region" description="Helical" evidence="5">
    <location>
        <begin position="30"/>
        <end position="47"/>
    </location>
</feature>
<dbReference type="PANTHER" id="PTHR43229:SF6">
    <property type="entry name" value="ABC-TYPE MULTIDRUG TRANSPORT SYSTEM, PERMEASE COMPONENT"/>
    <property type="match status" value="1"/>
</dbReference>
<feature type="transmembrane region" description="Helical" evidence="5">
    <location>
        <begin position="98"/>
        <end position="114"/>
    </location>
</feature>
<evidence type="ECO:0000256" key="3">
    <source>
        <dbReference type="ARBA" id="ARBA00022989"/>
    </source>
</evidence>
<feature type="domain" description="ABC transmembrane type-2" evidence="6">
    <location>
        <begin position="31"/>
        <end position="258"/>
    </location>
</feature>
<dbReference type="InterPro" id="IPR013525">
    <property type="entry name" value="ABC2_TM"/>
</dbReference>
<dbReference type="PROSITE" id="PS51012">
    <property type="entry name" value="ABC_TM2"/>
    <property type="match status" value="1"/>
</dbReference>
<feature type="transmembrane region" description="Helical" evidence="5">
    <location>
        <begin position="179"/>
        <end position="199"/>
    </location>
</feature>
<dbReference type="AlphaFoldDB" id="A0A7J9RXH7"/>
<accession>A0A7J9RXH7</accession>
<feature type="transmembrane region" description="Helical" evidence="5">
    <location>
        <begin position="230"/>
        <end position="255"/>
    </location>
</feature>
<evidence type="ECO:0000259" key="6">
    <source>
        <dbReference type="PROSITE" id="PS51012"/>
    </source>
</evidence>
<dbReference type="GO" id="GO:0140359">
    <property type="term" value="F:ABC-type transporter activity"/>
    <property type="evidence" value="ECO:0007669"/>
    <property type="project" value="InterPro"/>
</dbReference>
<dbReference type="InterPro" id="IPR051784">
    <property type="entry name" value="Nod_factor_ABC_transporter"/>
</dbReference>
<dbReference type="PANTHER" id="PTHR43229">
    <property type="entry name" value="NODULATION PROTEIN J"/>
    <property type="match status" value="1"/>
</dbReference>
<sequence length="271" mass="30106">MEKMGGVIDKLYAYIYLRGFKIWSSYRTQMVLNVLSWVLPVFTYYFVGTSLGNSLVERIGVSNYTAFFVIGLAFQGYVSSIITTISQRLRNEQLYGTIEYYVLSSGGVVSFLLYSAIWGFVINTVNAAVILSIGFALGVKYQINVLSTLIIIFLLLLSTIGFSMISASFTMIVKQGNPIAFFFSTFTTLMSGTVFPITVLPLPVKLISLALPLTWALNGLRLSMLSGEGILHLLNVILVLVMFNAILLPLGIGFYKYAFKRARKKGTLSEY</sequence>
<dbReference type="GO" id="GO:0016020">
    <property type="term" value="C:membrane"/>
    <property type="evidence" value="ECO:0007669"/>
    <property type="project" value="UniProtKB-SubCell"/>
</dbReference>
<keyword evidence="3 5" id="KW-1133">Transmembrane helix</keyword>
<dbReference type="EMBL" id="JACHFY010000023">
    <property type="protein sequence ID" value="MBB5254759.1"/>
    <property type="molecule type" value="Genomic_DNA"/>
</dbReference>
<keyword evidence="2 5" id="KW-0812">Transmembrane</keyword>
<evidence type="ECO:0000313" key="8">
    <source>
        <dbReference type="Proteomes" id="UP000582213"/>
    </source>
</evidence>
<comment type="subcellular location">
    <subcellularLocation>
        <location evidence="1">Membrane</location>
        <topology evidence="1">Multi-pass membrane protein</topology>
    </subcellularLocation>
</comment>
<feature type="transmembrane region" description="Helical" evidence="5">
    <location>
        <begin position="146"/>
        <end position="173"/>
    </location>
</feature>
<gene>
    <name evidence="7" type="ORF">HNQ62_002533</name>
</gene>
<evidence type="ECO:0000256" key="1">
    <source>
        <dbReference type="ARBA" id="ARBA00004141"/>
    </source>
</evidence>
<dbReference type="InterPro" id="IPR047817">
    <property type="entry name" value="ABC2_TM_bact-type"/>
</dbReference>
<dbReference type="Proteomes" id="UP000582213">
    <property type="component" value="Unassembled WGS sequence"/>
</dbReference>
<evidence type="ECO:0000256" key="4">
    <source>
        <dbReference type="ARBA" id="ARBA00023136"/>
    </source>
</evidence>